<organism evidence="1 2">
    <name type="scientific">Microvirga aerophila</name>
    <dbReference type="NCBI Taxonomy" id="670291"/>
    <lineage>
        <taxon>Bacteria</taxon>
        <taxon>Pseudomonadati</taxon>
        <taxon>Pseudomonadota</taxon>
        <taxon>Alphaproteobacteria</taxon>
        <taxon>Hyphomicrobiales</taxon>
        <taxon>Methylobacteriaceae</taxon>
        <taxon>Microvirga</taxon>
    </lineage>
</organism>
<sequence length="51" mass="5304">MWEEEKNAVATHVIGSHSAVLMDAGEAENITVEGGSPVEIGDIQGGLKNLV</sequence>
<evidence type="ECO:0000313" key="2">
    <source>
        <dbReference type="Proteomes" id="UP000321085"/>
    </source>
</evidence>
<accession>A0A512C0C3</accession>
<dbReference type="AlphaFoldDB" id="A0A512C0C3"/>
<name>A0A512C0C3_9HYPH</name>
<gene>
    <name evidence="1" type="ORF">MAE02_53620</name>
</gene>
<reference evidence="1 2" key="1">
    <citation type="submission" date="2019-07" db="EMBL/GenBank/DDBJ databases">
        <title>Whole genome shotgun sequence of Microvirga aerophila NBRC 106136.</title>
        <authorList>
            <person name="Hosoyama A."/>
            <person name="Uohara A."/>
            <person name="Ohji S."/>
            <person name="Ichikawa N."/>
        </authorList>
    </citation>
    <scope>NUCLEOTIDE SEQUENCE [LARGE SCALE GENOMIC DNA]</scope>
    <source>
        <strain evidence="1 2">NBRC 106136</strain>
    </source>
</reference>
<proteinExistence type="predicted"/>
<dbReference type="EMBL" id="BJYU01000118">
    <property type="protein sequence ID" value="GEO17666.1"/>
    <property type="molecule type" value="Genomic_DNA"/>
</dbReference>
<dbReference type="Proteomes" id="UP000321085">
    <property type="component" value="Unassembled WGS sequence"/>
</dbReference>
<comment type="caution">
    <text evidence="1">The sequence shown here is derived from an EMBL/GenBank/DDBJ whole genome shotgun (WGS) entry which is preliminary data.</text>
</comment>
<keyword evidence="2" id="KW-1185">Reference proteome</keyword>
<protein>
    <submittedName>
        <fullName evidence="1">Uncharacterized protein</fullName>
    </submittedName>
</protein>
<evidence type="ECO:0000313" key="1">
    <source>
        <dbReference type="EMBL" id="GEO17666.1"/>
    </source>
</evidence>